<dbReference type="EMBL" id="JNVN01005508">
    <property type="protein sequence ID" value="KHJ30038.1"/>
    <property type="molecule type" value="Genomic_DNA"/>
</dbReference>
<evidence type="ECO:0000313" key="1">
    <source>
        <dbReference type="EMBL" id="KHJ30038.1"/>
    </source>
</evidence>
<gene>
    <name evidence="1" type="ORF">EV44_g4980</name>
</gene>
<keyword evidence="2" id="KW-1185">Reference proteome</keyword>
<name>A0A0B1NVP1_UNCNE</name>
<reference evidence="1 2" key="1">
    <citation type="journal article" date="2014" name="BMC Genomics">
        <title>Adaptive genomic structural variation in the grape powdery mildew pathogen, Erysiphe necator.</title>
        <authorList>
            <person name="Jones L."/>
            <person name="Riaz S."/>
            <person name="Morales-Cruz A."/>
            <person name="Amrine K.C."/>
            <person name="McGuire B."/>
            <person name="Gubler W.D."/>
            <person name="Walker M.A."/>
            <person name="Cantu D."/>
        </authorList>
    </citation>
    <scope>NUCLEOTIDE SEQUENCE [LARGE SCALE GENOMIC DNA]</scope>
    <source>
        <strain evidence="2">c</strain>
    </source>
</reference>
<comment type="caution">
    <text evidence="1">The sequence shown here is derived from an EMBL/GenBank/DDBJ whole genome shotgun (WGS) entry which is preliminary data.</text>
</comment>
<dbReference type="Proteomes" id="UP000030854">
    <property type="component" value="Unassembled WGS sequence"/>
</dbReference>
<organism evidence="1 2">
    <name type="scientific">Uncinula necator</name>
    <name type="common">Grape powdery mildew</name>
    <dbReference type="NCBI Taxonomy" id="52586"/>
    <lineage>
        <taxon>Eukaryota</taxon>
        <taxon>Fungi</taxon>
        <taxon>Dikarya</taxon>
        <taxon>Ascomycota</taxon>
        <taxon>Pezizomycotina</taxon>
        <taxon>Leotiomycetes</taxon>
        <taxon>Erysiphales</taxon>
        <taxon>Erysiphaceae</taxon>
        <taxon>Erysiphe</taxon>
    </lineage>
</organism>
<protein>
    <submittedName>
        <fullName evidence="1">Uncharacterized protein</fullName>
    </submittedName>
</protein>
<accession>A0A0B1NVP1</accession>
<dbReference type="AlphaFoldDB" id="A0A0B1NVP1"/>
<evidence type="ECO:0000313" key="2">
    <source>
        <dbReference type="Proteomes" id="UP000030854"/>
    </source>
</evidence>
<dbReference type="GO" id="GO:0003676">
    <property type="term" value="F:nucleic acid binding"/>
    <property type="evidence" value="ECO:0007669"/>
    <property type="project" value="InterPro"/>
</dbReference>
<sequence length="118" mass="13630">MALILEKATKYWAISQGVLWYNSPVAAKKSIRMIEKTVDILQRVLRKKSSDPKRWPEVVQESVFEVNKREINHLLHLPSEILLGYSPAGTLETNFPKLQRQIMVALLETNDDYHRSGI</sequence>
<dbReference type="InterPro" id="IPR036397">
    <property type="entry name" value="RNaseH_sf"/>
</dbReference>
<proteinExistence type="predicted"/>
<dbReference type="HOGENOM" id="CLU_2074898_0_0_1"/>
<dbReference type="Gene3D" id="3.30.420.10">
    <property type="entry name" value="Ribonuclease H-like superfamily/Ribonuclease H"/>
    <property type="match status" value="1"/>
</dbReference>